<reference evidence="4 5" key="1">
    <citation type="submission" date="2019-01" db="EMBL/GenBank/DDBJ databases">
        <title>Draft Genome Sequences of Helcococcus ovis Strains Isolated from the Uterus and Vagina of Dairy Cows with Metritis.</title>
        <authorList>
            <person name="Cunha F."/>
            <person name="Jeon S.J."/>
            <person name="Kutzer P."/>
            <person name="Galvao K.N."/>
        </authorList>
    </citation>
    <scope>NUCLEOTIDE SEQUENCE [LARGE SCALE GENOMIC DNA]</scope>
    <source>
        <strain evidence="4 5">KG-37</strain>
    </source>
</reference>
<dbReference type="AlphaFoldDB" id="A0A4R9C3T3"/>
<dbReference type="CDD" id="cd00644">
    <property type="entry name" value="HMG-CoA_reductase_classII"/>
    <property type="match status" value="1"/>
</dbReference>
<accession>A0A4R9C3T3</accession>
<comment type="catalytic activity">
    <reaction evidence="3">
        <text>(R)-mevalonate + 2 NAD(+) + CoA = (3S)-3-hydroxy-3-methylglutaryl-CoA + 2 NADH + 2 H(+)</text>
        <dbReference type="Rhea" id="RHEA:14833"/>
        <dbReference type="ChEBI" id="CHEBI:15378"/>
        <dbReference type="ChEBI" id="CHEBI:36464"/>
        <dbReference type="ChEBI" id="CHEBI:43074"/>
        <dbReference type="ChEBI" id="CHEBI:57287"/>
        <dbReference type="ChEBI" id="CHEBI:57540"/>
        <dbReference type="ChEBI" id="CHEBI:57945"/>
        <dbReference type="EC" id="1.1.1.88"/>
    </reaction>
</comment>
<dbReference type="RefSeq" id="WP_134744079.1">
    <property type="nucleotide sequence ID" value="NZ_CP119762.1"/>
</dbReference>
<sequence length="413" mass="45784">MDNLFYKFYNKTINERREILKSLNLLSEIKVLENETANLMIENYIQNYQIPLGIAMNFEINNEKILIPMAIEEPSVVAAASNGAKILGNIKTEMIEKAVIGQIVLYDVKNVKLSLERLKQHQQEFIEMAKEKSQNMIKRGGGPKKIWFEGFEIEKFVTLYLSVDTCDAMGANTINTILEHISQRVCEIAGADYILRIISNNATESIVSAKASIPILRLNKDVDVAKVIAKKIELATKYASLDPYRASTHNKGIMNGVDAVVLATGNDWRAVEAAAHTYAARSGQYKSLTSWIYDEDKEELVGEIEMPLPVATLGGTISIHQIANWSLNLMNNPSSKKLASIIAAVGLAQNFSAVKAIVTEGIQKGHMSLHAKTLAKQAGANENEIDEVVKKLKSKGKINIDEAKLILDNLRNK</sequence>
<name>A0A4R9C3T3_9FIRM</name>
<dbReference type="Proteomes" id="UP000297454">
    <property type="component" value="Unassembled WGS sequence"/>
</dbReference>
<dbReference type="Pfam" id="PF00368">
    <property type="entry name" value="HMG-CoA_red"/>
    <property type="match status" value="1"/>
</dbReference>
<dbReference type="GO" id="GO:0140643">
    <property type="term" value="F:hydroxymethylglutaryl-CoA reductase (NADH) activity"/>
    <property type="evidence" value="ECO:0007669"/>
    <property type="project" value="UniProtKB-EC"/>
</dbReference>
<dbReference type="UniPathway" id="UPA00257">
    <property type="reaction ID" value="UER00367"/>
</dbReference>
<dbReference type="InterPro" id="IPR004553">
    <property type="entry name" value="HMG_CoA_Rdtase_bac-typ"/>
</dbReference>
<dbReference type="InterPro" id="IPR002202">
    <property type="entry name" value="HMG_CoA_Rdtase"/>
</dbReference>
<dbReference type="EC" id="1.1.1.88" evidence="3"/>
<dbReference type="SUPFAM" id="SSF56542">
    <property type="entry name" value="Substrate-binding domain of HMG-CoA reductase"/>
    <property type="match status" value="1"/>
</dbReference>
<dbReference type="InterPro" id="IPR009023">
    <property type="entry name" value="HMG_CoA_Rdtase_NAD(P)-bd_sf"/>
</dbReference>
<comment type="caution">
    <text evidence="4">The sequence shown here is derived from an EMBL/GenBank/DDBJ whole genome shotgun (WGS) entry which is preliminary data.</text>
</comment>
<dbReference type="PANTHER" id="PTHR10572:SF24">
    <property type="entry name" value="3-HYDROXY-3-METHYLGLUTARYL-COENZYME A REDUCTASE"/>
    <property type="match status" value="1"/>
</dbReference>
<proteinExistence type="inferred from homology"/>
<dbReference type="PROSITE" id="PS01192">
    <property type="entry name" value="HMG_COA_REDUCTASE_3"/>
    <property type="match status" value="1"/>
</dbReference>
<keyword evidence="2 3" id="KW-0560">Oxidoreductase</keyword>
<dbReference type="GO" id="GO:0004420">
    <property type="term" value="F:hydroxymethylglutaryl-CoA reductase (NADPH) activity"/>
    <property type="evidence" value="ECO:0007669"/>
    <property type="project" value="InterPro"/>
</dbReference>
<dbReference type="PRINTS" id="PR00071">
    <property type="entry name" value="HMGCOARDTASE"/>
</dbReference>
<dbReference type="Gene3D" id="1.10.8.660">
    <property type="match status" value="1"/>
</dbReference>
<dbReference type="InterPro" id="IPR023074">
    <property type="entry name" value="HMG_CoA_Rdtase_cat_sf"/>
</dbReference>
<dbReference type="GO" id="GO:0015936">
    <property type="term" value="P:coenzyme A metabolic process"/>
    <property type="evidence" value="ECO:0007669"/>
    <property type="project" value="InterPro"/>
</dbReference>
<organism evidence="4 5">
    <name type="scientific">Helcococcus ovis</name>
    <dbReference type="NCBI Taxonomy" id="72026"/>
    <lineage>
        <taxon>Bacteria</taxon>
        <taxon>Bacillati</taxon>
        <taxon>Bacillota</taxon>
        <taxon>Tissierellia</taxon>
        <taxon>Tissierellales</taxon>
        <taxon>Peptoniphilaceae</taxon>
        <taxon>Helcococcus</taxon>
    </lineage>
</organism>
<evidence type="ECO:0000313" key="5">
    <source>
        <dbReference type="Proteomes" id="UP000297454"/>
    </source>
</evidence>
<evidence type="ECO:0000256" key="2">
    <source>
        <dbReference type="ARBA" id="ARBA00023002"/>
    </source>
</evidence>
<protein>
    <recommendedName>
        <fullName evidence="3">3-hydroxy-3-methylglutaryl coenzyme A reductase</fullName>
        <shortName evidence="3">HMG-CoA reductase</shortName>
        <ecNumber evidence="3">1.1.1.88</ecNumber>
    </recommendedName>
</protein>
<dbReference type="Gene3D" id="3.90.770.10">
    <property type="entry name" value="3-hydroxy-3-methylglutaryl-coenzyme A Reductase, Chain A, domain 2"/>
    <property type="match status" value="2"/>
</dbReference>
<gene>
    <name evidence="4" type="ORF">EQF91_00310</name>
</gene>
<dbReference type="NCBIfam" id="TIGR00532">
    <property type="entry name" value="HMG_CoA_R_NAD"/>
    <property type="match status" value="1"/>
</dbReference>
<evidence type="ECO:0000256" key="3">
    <source>
        <dbReference type="RuleBase" id="RU361219"/>
    </source>
</evidence>
<dbReference type="SUPFAM" id="SSF55035">
    <property type="entry name" value="NAD-binding domain of HMG-CoA reductase"/>
    <property type="match status" value="1"/>
</dbReference>
<evidence type="ECO:0000256" key="1">
    <source>
        <dbReference type="ARBA" id="ARBA00007661"/>
    </source>
</evidence>
<dbReference type="PROSITE" id="PS50065">
    <property type="entry name" value="HMG_COA_REDUCTASE_4"/>
    <property type="match status" value="1"/>
</dbReference>
<comment type="similarity">
    <text evidence="1 3">Belongs to the HMG-CoA reductase family.</text>
</comment>
<evidence type="ECO:0000313" key="4">
    <source>
        <dbReference type="EMBL" id="TFF67673.1"/>
    </source>
</evidence>
<dbReference type="InterPro" id="IPR009029">
    <property type="entry name" value="HMG_CoA_Rdtase_sub-bd_dom_sf"/>
</dbReference>
<keyword evidence="3" id="KW-0520">NAD</keyword>
<dbReference type="InterPro" id="IPR023076">
    <property type="entry name" value="HMG_CoA_Rdtase_CS"/>
</dbReference>
<keyword evidence="5" id="KW-1185">Reference proteome</keyword>
<dbReference type="EMBL" id="SCFR01000001">
    <property type="protein sequence ID" value="TFF67673.1"/>
    <property type="molecule type" value="Genomic_DNA"/>
</dbReference>
<comment type="pathway">
    <text evidence="3">Metabolic intermediate metabolism; (R)-mevalonate degradation; (S)-3-hydroxy-3-methylglutaryl-CoA from (R)-mevalonate: step 1/1.</text>
</comment>
<dbReference type="PANTHER" id="PTHR10572">
    <property type="entry name" value="3-HYDROXY-3-METHYLGLUTARYL-COENZYME A REDUCTASE"/>
    <property type="match status" value="1"/>
</dbReference>